<dbReference type="InterPro" id="IPR014710">
    <property type="entry name" value="RmlC-like_jellyroll"/>
</dbReference>
<dbReference type="InterPro" id="IPR001387">
    <property type="entry name" value="Cro/C1-type_HTH"/>
</dbReference>
<reference evidence="3 4" key="1">
    <citation type="submission" date="2018-10" db="EMBL/GenBank/DDBJ databases">
        <title>Isolation, diversity and antibacterial activity of antinobacteria from the wheat rhizosphere soil.</title>
        <authorList>
            <person name="Sun T."/>
        </authorList>
    </citation>
    <scope>NUCLEOTIDE SEQUENCE [LARGE SCALE GENOMIC DNA]</scope>
    <source>
        <strain evidence="3 4">SJ-23</strain>
    </source>
</reference>
<proteinExistence type="predicted"/>
<dbReference type="InterPro" id="IPR010982">
    <property type="entry name" value="Lambda_DNA-bd_dom_sf"/>
</dbReference>
<accession>A0A3M8AKS3</accession>
<protein>
    <submittedName>
        <fullName evidence="3">XRE family transcriptional regulator</fullName>
    </submittedName>
</protein>
<dbReference type="PANTHER" id="PTHR46797">
    <property type="entry name" value="HTH-TYPE TRANSCRIPTIONAL REGULATOR"/>
    <property type="match status" value="1"/>
</dbReference>
<keyword evidence="4" id="KW-1185">Reference proteome</keyword>
<dbReference type="PANTHER" id="PTHR46797:SF1">
    <property type="entry name" value="METHYLPHOSPHONATE SYNTHASE"/>
    <property type="match status" value="1"/>
</dbReference>
<dbReference type="GO" id="GO:0005829">
    <property type="term" value="C:cytosol"/>
    <property type="evidence" value="ECO:0007669"/>
    <property type="project" value="TreeGrafter"/>
</dbReference>
<dbReference type="GO" id="GO:0003677">
    <property type="term" value="F:DNA binding"/>
    <property type="evidence" value="ECO:0007669"/>
    <property type="project" value="UniProtKB-KW"/>
</dbReference>
<dbReference type="SMART" id="SM00530">
    <property type="entry name" value="HTH_XRE"/>
    <property type="match status" value="1"/>
</dbReference>
<dbReference type="SUPFAM" id="SSF51182">
    <property type="entry name" value="RmlC-like cupins"/>
    <property type="match status" value="1"/>
</dbReference>
<evidence type="ECO:0000256" key="1">
    <source>
        <dbReference type="ARBA" id="ARBA00023125"/>
    </source>
</evidence>
<dbReference type="PROSITE" id="PS50943">
    <property type="entry name" value="HTH_CROC1"/>
    <property type="match status" value="1"/>
</dbReference>
<dbReference type="CDD" id="cd00093">
    <property type="entry name" value="HTH_XRE"/>
    <property type="match status" value="1"/>
</dbReference>
<feature type="domain" description="HTH cro/C1-type" evidence="2">
    <location>
        <begin position="28"/>
        <end position="82"/>
    </location>
</feature>
<dbReference type="AlphaFoldDB" id="A0A3M8AKS3"/>
<dbReference type="SUPFAM" id="SSF47413">
    <property type="entry name" value="lambda repressor-like DNA-binding domains"/>
    <property type="match status" value="1"/>
</dbReference>
<dbReference type="Gene3D" id="2.60.120.10">
    <property type="entry name" value="Jelly Rolls"/>
    <property type="match status" value="1"/>
</dbReference>
<dbReference type="RefSeq" id="WP_122935425.1">
    <property type="nucleotide sequence ID" value="NZ_JBHSNT010000044.1"/>
</dbReference>
<dbReference type="InterPro" id="IPR013096">
    <property type="entry name" value="Cupin_2"/>
</dbReference>
<dbReference type="EMBL" id="RHHB01000002">
    <property type="protein sequence ID" value="RNB51791.1"/>
    <property type="molecule type" value="Genomic_DNA"/>
</dbReference>
<name>A0A3M8AKS3_9MICO</name>
<evidence type="ECO:0000313" key="4">
    <source>
        <dbReference type="Proteomes" id="UP000275048"/>
    </source>
</evidence>
<dbReference type="Gene3D" id="1.10.260.40">
    <property type="entry name" value="lambda repressor-like DNA-binding domains"/>
    <property type="match status" value="1"/>
</dbReference>
<dbReference type="InterPro" id="IPR050807">
    <property type="entry name" value="TransReg_Diox_bact_type"/>
</dbReference>
<dbReference type="Proteomes" id="UP000275048">
    <property type="component" value="Unassembled WGS sequence"/>
</dbReference>
<evidence type="ECO:0000313" key="3">
    <source>
        <dbReference type="EMBL" id="RNB51791.1"/>
    </source>
</evidence>
<evidence type="ECO:0000259" key="2">
    <source>
        <dbReference type="PROSITE" id="PS50943"/>
    </source>
</evidence>
<dbReference type="Pfam" id="PF13560">
    <property type="entry name" value="HTH_31"/>
    <property type="match status" value="1"/>
</dbReference>
<sequence length="230" mass="24060">MATARVEGEAHAERGGIDRQVELLGARIRTLRRARSLTLVQVAELSGLSHPFLSQVENGRARPSFASLDRIARALGTTQVELFAALAQSAPAATPASGAVVIDEGIGMSGPFAEGSARVLVAGASAFTPMEFVSGNREFGEYFVHDEEEFCYVVEGMIEADFGGAETRMLHAGQAFYYRGGTPHRWRSPDGAVYRVLVVKQRIAPADVAPDAAGGAVGSADAATAAGAPA</sequence>
<dbReference type="Pfam" id="PF07883">
    <property type="entry name" value="Cupin_2"/>
    <property type="match status" value="1"/>
</dbReference>
<comment type="caution">
    <text evidence="3">The sequence shown here is derived from an EMBL/GenBank/DDBJ whole genome shotgun (WGS) entry which is preliminary data.</text>
</comment>
<organism evidence="3 4">
    <name type="scientific">Agromyces tardus</name>
    <dbReference type="NCBI Taxonomy" id="2583849"/>
    <lineage>
        <taxon>Bacteria</taxon>
        <taxon>Bacillati</taxon>
        <taxon>Actinomycetota</taxon>
        <taxon>Actinomycetes</taxon>
        <taxon>Micrococcales</taxon>
        <taxon>Microbacteriaceae</taxon>
        <taxon>Agromyces</taxon>
    </lineage>
</organism>
<dbReference type="OrthoDB" id="4282897at2"/>
<dbReference type="GO" id="GO:0003700">
    <property type="term" value="F:DNA-binding transcription factor activity"/>
    <property type="evidence" value="ECO:0007669"/>
    <property type="project" value="TreeGrafter"/>
</dbReference>
<gene>
    <name evidence="3" type="ORF">EDM22_02215</name>
</gene>
<dbReference type="CDD" id="cd02209">
    <property type="entry name" value="cupin_XRE_C"/>
    <property type="match status" value="1"/>
</dbReference>
<dbReference type="InterPro" id="IPR011051">
    <property type="entry name" value="RmlC_Cupin_sf"/>
</dbReference>
<keyword evidence="1" id="KW-0238">DNA-binding</keyword>